<organism evidence="6 7">
    <name type="scientific">Raoultella terrigena</name>
    <name type="common">Klebsiella terrigena</name>
    <dbReference type="NCBI Taxonomy" id="577"/>
    <lineage>
        <taxon>Bacteria</taxon>
        <taxon>Pseudomonadati</taxon>
        <taxon>Pseudomonadota</taxon>
        <taxon>Gammaproteobacteria</taxon>
        <taxon>Enterobacterales</taxon>
        <taxon>Enterobacteriaceae</taxon>
        <taxon>Klebsiella/Raoultella group</taxon>
        <taxon>Raoultella</taxon>
    </lineage>
</organism>
<dbReference type="SUPFAM" id="SSF69369">
    <property type="entry name" value="Cloacin translocation domain"/>
    <property type="match status" value="1"/>
</dbReference>
<evidence type="ECO:0000259" key="5">
    <source>
        <dbReference type="Pfam" id="PF06958"/>
    </source>
</evidence>
<evidence type="ECO:0000256" key="1">
    <source>
        <dbReference type="ARBA" id="ARBA00022529"/>
    </source>
</evidence>
<dbReference type="EMBL" id="LR131271">
    <property type="protein sequence ID" value="VDR24483.1"/>
    <property type="molecule type" value="Genomic_DNA"/>
</dbReference>
<dbReference type="Pfam" id="PF06958">
    <property type="entry name" value="Pyocin_S"/>
    <property type="match status" value="1"/>
</dbReference>
<protein>
    <submittedName>
        <fullName evidence="6">Colicin-D</fullName>
    </submittedName>
</protein>
<accession>A0A3P8M152</accession>
<keyword evidence="1" id="KW-0929">Antimicrobial</keyword>
<reference evidence="6 7" key="1">
    <citation type="submission" date="2018-12" db="EMBL/GenBank/DDBJ databases">
        <authorList>
            <consortium name="Pathogen Informatics"/>
        </authorList>
    </citation>
    <scope>NUCLEOTIDE SEQUENCE [LARGE SCALE GENOMIC DNA]</scope>
    <source>
        <strain evidence="6 7">NCTC13098</strain>
    </source>
</reference>
<name>A0A3P8M152_RAOTE</name>
<proteinExistence type="predicted"/>
<dbReference type="GO" id="GO:0031640">
    <property type="term" value="P:killing of cells of another organism"/>
    <property type="evidence" value="ECO:0007669"/>
    <property type="project" value="UniProtKB-KW"/>
</dbReference>
<dbReference type="GO" id="GO:0042742">
    <property type="term" value="P:defense response to bacterium"/>
    <property type="evidence" value="ECO:0007669"/>
    <property type="project" value="UniProtKB-KW"/>
</dbReference>
<evidence type="ECO:0000313" key="7">
    <source>
        <dbReference type="Proteomes" id="UP000274346"/>
    </source>
</evidence>
<gene>
    <name evidence="6" type="primary">cda_2</name>
    <name evidence="6" type="ORF">NCTC13098_00777</name>
</gene>
<sequence length="346" mass="36496">MALSRAPGMIQLSAVGVGTLPFNSGLAGWESSALWRGVDVLARIAPVASAVATVATVLTLVRAALDIPAAGEGSDRVPGRDINMLAAQASLYTAMKTEIKPGMKTVDLPVRGYISDDGNGRQSVNLVRTGTGGISATVPVLNGVRDKATGLDKITVPAVAGAPSRTILVNPVPVGPAAPSHTGNSSPAPVTPVHTGTEVKQADSIVTTTFPAADIPPLQDFIYWQPDATGTGVEPIYVMLNSPPKSVNHKHKHYPPKGVPWKDIVNKTANGGSAKFKPDVNIPEIDIDAWENGQTTAKHPTWKVKKYDYVIGAYAGKETQWVVVKESQGVIHSHPVSEQKAKEYMK</sequence>
<evidence type="ECO:0000256" key="2">
    <source>
        <dbReference type="ARBA" id="ARBA00023022"/>
    </source>
</evidence>
<evidence type="ECO:0000256" key="3">
    <source>
        <dbReference type="ARBA" id="ARBA00023048"/>
    </source>
</evidence>
<keyword evidence="3" id="KW-0078">Bacteriocin</keyword>
<dbReference type="InterPro" id="IPR016128">
    <property type="entry name" value="Pyosin/cloacin_T_dom"/>
</dbReference>
<keyword evidence="2" id="KW-0044">Antibiotic</keyword>
<feature type="region of interest" description="Disordered" evidence="4">
    <location>
        <begin position="174"/>
        <end position="194"/>
    </location>
</feature>
<dbReference type="AlphaFoldDB" id="A0A3P8M152"/>
<dbReference type="InterPro" id="IPR036302">
    <property type="entry name" value="Pyosin/cloacin_T_dom_sf"/>
</dbReference>
<dbReference type="Proteomes" id="UP000274346">
    <property type="component" value="Chromosome"/>
</dbReference>
<dbReference type="KEGG" id="rtg:NCTC13098_00777"/>
<feature type="domain" description="Pyosin/cloacin translocation" evidence="5">
    <location>
        <begin position="97"/>
        <end position="239"/>
    </location>
</feature>
<evidence type="ECO:0000313" key="6">
    <source>
        <dbReference type="EMBL" id="VDR24483.1"/>
    </source>
</evidence>
<evidence type="ECO:0000256" key="4">
    <source>
        <dbReference type="SAM" id="MobiDB-lite"/>
    </source>
</evidence>